<protein>
    <submittedName>
        <fullName evidence="2">DUF2279 domain-containing protein</fullName>
    </submittedName>
</protein>
<evidence type="ECO:0000313" key="2">
    <source>
        <dbReference type="EMBL" id="GEO08081.1"/>
    </source>
</evidence>
<evidence type="ECO:0000256" key="1">
    <source>
        <dbReference type="SAM" id="SignalP"/>
    </source>
</evidence>
<name>A0A512B7Z0_9BACT</name>
<dbReference type="Proteomes" id="UP000321513">
    <property type="component" value="Unassembled WGS sequence"/>
</dbReference>
<reference evidence="2 3" key="1">
    <citation type="submission" date="2019-07" db="EMBL/GenBank/DDBJ databases">
        <title>Whole genome shotgun sequence of Segetibacter aerophilus NBRC 106135.</title>
        <authorList>
            <person name="Hosoyama A."/>
            <person name="Uohara A."/>
            <person name="Ohji S."/>
            <person name="Ichikawa N."/>
        </authorList>
    </citation>
    <scope>NUCLEOTIDE SEQUENCE [LARGE SCALE GENOMIC DNA]</scope>
    <source>
        <strain evidence="2 3">NBRC 106135</strain>
    </source>
</reference>
<proteinExistence type="predicted"/>
<gene>
    <name evidence="2" type="ORF">SAE01_05770</name>
</gene>
<dbReference type="EMBL" id="BJYT01000001">
    <property type="protein sequence ID" value="GEO08081.1"/>
    <property type="molecule type" value="Genomic_DNA"/>
</dbReference>
<organism evidence="2 3">
    <name type="scientific">Segetibacter aerophilus</name>
    <dbReference type="NCBI Taxonomy" id="670293"/>
    <lineage>
        <taxon>Bacteria</taxon>
        <taxon>Pseudomonadati</taxon>
        <taxon>Bacteroidota</taxon>
        <taxon>Chitinophagia</taxon>
        <taxon>Chitinophagales</taxon>
        <taxon>Chitinophagaceae</taxon>
        <taxon>Segetibacter</taxon>
    </lineage>
</organism>
<keyword evidence="1" id="KW-0732">Signal</keyword>
<accession>A0A512B7Z0</accession>
<feature type="chain" id="PRO_5021875534" evidence="1">
    <location>
        <begin position="19"/>
        <end position="333"/>
    </location>
</feature>
<dbReference type="AlphaFoldDB" id="A0A512B7Z0"/>
<evidence type="ECO:0000313" key="3">
    <source>
        <dbReference type="Proteomes" id="UP000321513"/>
    </source>
</evidence>
<dbReference type="InterPro" id="IPR018736">
    <property type="entry name" value="DUF2279_periplasmic_lipo"/>
</dbReference>
<comment type="caution">
    <text evidence="2">The sequence shown here is derived from an EMBL/GenBank/DDBJ whole genome shotgun (WGS) entry which is preliminary data.</text>
</comment>
<feature type="signal peptide" evidence="1">
    <location>
        <begin position="1"/>
        <end position="18"/>
    </location>
</feature>
<keyword evidence="3" id="KW-1185">Reference proteome</keyword>
<sequence>MLPAYIFLIFLFPFSTFAQELTADSSVVISQITPSLLFPKYNVAPDSSNPTLNKKRVKMVAAANILGYGATMIGLYSDWYKNYPQTSFHFFDDNNEWKQVDKVGHAYSAYIEGYGSMEMWRWAGMSRRKSAWIGGLSALGYQSIIETMDGFSSEWGWSWGDMGSNFFGVGLLIGQELQWNEQRIKFKFSFHKKDYSSSDLKMRANSLYGSGFSQQFIKDYNGQTYWLSANLTSFMRASNLPSWLGVAFGYGADGMFGALSNVARDKTGAITFDRRDIARYRQYYISPDIDLTKIKTKSKFLKLALGALNAFKFPAPSLEYNSKGKFVFHLLHF</sequence>
<dbReference type="Pfam" id="PF10043">
    <property type="entry name" value="DUF2279"/>
    <property type="match status" value="1"/>
</dbReference>